<evidence type="ECO:0000313" key="2">
    <source>
        <dbReference type="Proteomes" id="UP000196232"/>
    </source>
</evidence>
<evidence type="ECO:0000313" key="1">
    <source>
        <dbReference type="EMBL" id="OVE98995.1"/>
    </source>
</evidence>
<comment type="caution">
    <text evidence="1">The sequence shown here is derived from an EMBL/GenBank/DDBJ whole genome shotgun (WGS) entry which is preliminary data.</text>
</comment>
<dbReference type="EMBL" id="MYFM01000001">
    <property type="protein sequence ID" value="OVE98995.1"/>
    <property type="molecule type" value="Genomic_DNA"/>
</dbReference>
<proteinExistence type="predicted"/>
<dbReference type="AlphaFoldDB" id="A0A202FEU8"/>
<gene>
    <name evidence="1" type="ORF">LKACC16343_00107</name>
</gene>
<accession>A0A202FEU8</accession>
<organism evidence="1 2">
    <name type="scientific">Companilactobacillus bobalius</name>
    <dbReference type="NCBI Taxonomy" id="2801451"/>
    <lineage>
        <taxon>Bacteria</taxon>
        <taxon>Bacillati</taxon>
        <taxon>Bacillota</taxon>
        <taxon>Bacilli</taxon>
        <taxon>Lactobacillales</taxon>
        <taxon>Lactobacillaceae</taxon>
        <taxon>Companilactobacillus</taxon>
    </lineage>
</organism>
<dbReference type="Proteomes" id="UP000196232">
    <property type="component" value="Unassembled WGS sequence"/>
</dbReference>
<protein>
    <submittedName>
        <fullName evidence="1">Uncharacterized protein</fullName>
    </submittedName>
</protein>
<reference evidence="1 2" key="1">
    <citation type="submission" date="2017-03" db="EMBL/GenBank/DDBJ databases">
        <title>Genome sequence of Lactobacillus bobalius KACC 16343.</title>
        <authorList>
            <person name="Chun J."/>
        </authorList>
    </citation>
    <scope>NUCLEOTIDE SEQUENCE [LARGE SCALE GENOMIC DNA]</scope>
    <source>
        <strain evidence="1 2">KACC 16343</strain>
    </source>
</reference>
<sequence length="146" mass="16322">MSLVVMIMICTLNLTKNYGYWEVDKQSIRYSDLSSTGQKVKAILVPKKTKESLINYSEIEAVKLVATAGIKAPSMVKESGALFAYSPDTVLDRFPSDYYLTVKLKNGYEINLDLSSSVSDTSDIAEMIEIVEKETHQDVALVRQEN</sequence>
<name>A0A202FEU8_9LACO</name>
<dbReference type="RefSeq" id="WP_143444152.1">
    <property type="nucleotide sequence ID" value="NZ_LNUA01000032.1"/>
</dbReference>